<dbReference type="PANTHER" id="PTHR45339">
    <property type="entry name" value="HYBRID SIGNAL TRANSDUCTION HISTIDINE KINASE J"/>
    <property type="match status" value="1"/>
</dbReference>
<dbReference type="CDD" id="cd17546">
    <property type="entry name" value="REC_hyHK_CKI1_RcsC-like"/>
    <property type="match status" value="1"/>
</dbReference>
<dbReference type="PANTHER" id="PTHR45339:SF1">
    <property type="entry name" value="HYBRID SIGNAL TRANSDUCTION HISTIDINE KINASE J"/>
    <property type="match status" value="1"/>
</dbReference>
<accession>A0A1J1LKA5</accession>
<evidence type="ECO:0000256" key="2">
    <source>
        <dbReference type="ARBA" id="ARBA00023012"/>
    </source>
</evidence>
<dbReference type="GO" id="GO:0000160">
    <property type="term" value="P:phosphorelay signal transduction system"/>
    <property type="evidence" value="ECO:0007669"/>
    <property type="project" value="UniProtKB-KW"/>
</dbReference>
<reference evidence="6" key="1">
    <citation type="submission" date="2015-10" db="EMBL/GenBank/DDBJ databases">
        <authorList>
            <person name="Regsiter A."/>
            <person name="william w."/>
        </authorList>
    </citation>
    <scope>NUCLEOTIDE SEQUENCE [LARGE SCALE GENOMIC DNA]</scope>
</reference>
<keyword evidence="2" id="KW-0902">Two-component regulatory system</keyword>
<feature type="domain" description="Response regulatory" evidence="4">
    <location>
        <begin position="1"/>
        <end position="119"/>
    </location>
</feature>
<feature type="modified residue" description="4-aspartylphosphate" evidence="3">
    <location>
        <position position="50"/>
    </location>
</feature>
<evidence type="ECO:0000313" key="6">
    <source>
        <dbReference type="Proteomes" id="UP000184315"/>
    </source>
</evidence>
<dbReference type="InterPro" id="IPR011006">
    <property type="entry name" value="CheY-like_superfamily"/>
</dbReference>
<organism evidence="5 6">
    <name type="scientific">Planktothrix tepida PCC 9214</name>
    <dbReference type="NCBI Taxonomy" id="671072"/>
    <lineage>
        <taxon>Bacteria</taxon>
        <taxon>Bacillati</taxon>
        <taxon>Cyanobacteriota</taxon>
        <taxon>Cyanophyceae</taxon>
        <taxon>Oscillatoriophycideae</taxon>
        <taxon>Oscillatoriales</taxon>
        <taxon>Microcoleaceae</taxon>
        <taxon>Planktothrix</taxon>
    </lineage>
</organism>
<name>A0A1J1LKA5_9CYAN</name>
<dbReference type="Gene3D" id="3.40.50.2300">
    <property type="match status" value="1"/>
</dbReference>
<sequence length="128" mass="14138">MILLAEDHEANIITISRYLKAKGYTILLARNGQEAIDIAKSQSPDLILMDISMPGMDGLEAIKYLRQDSDHRLATIPIIVLTALAMKSDQEKCLEAGANGYLTKPVKLNQLTTIIQQILVKGSINEFI</sequence>
<dbReference type="PROSITE" id="PS50110">
    <property type="entry name" value="RESPONSE_REGULATORY"/>
    <property type="match status" value="1"/>
</dbReference>
<protein>
    <recommendedName>
        <fullName evidence="4">Response regulatory domain-containing protein</fullName>
    </recommendedName>
</protein>
<keyword evidence="6" id="KW-1185">Reference proteome</keyword>
<dbReference type="InterPro" id="IPR001789">
    <property type="entry name" value="Sig_transdc_resp-reg_receiver"/>
</dbReference>
<evidence type="ECO:0000256" key="1">
    <source>
        <dbReference type="ARBA" id="ARBA00022553"/>
    </source>
</evidence>
<dbReference type="STRING" id="671072.PL9214410003"/>
<dbReference type="EMBL" id="CZDF01000146">
    <property type="protein sequence ID" value="CUR32025.1"/>
    <property type="molecule type" value="Genomic_DNA"/>
</dbReference>
<dbReference type="AlphaFoldDB" id="A0A1J1LKA5"/>
<gene>
    <name evidence="5" type="ORF">PL9214410003</name>
</gene>
<dbReference type="Pfam" id="PF00072">
    <property type="entry name" value="Response_reg"/>
    <property type="match status" value="1"/>
</dbReference>
<dbReference type="SMART" id="SM00448">
    <property type="entry name" value="REC"/>
    <property type="match status" value="1"/>
</dbReference>
<dbReference type="SUPFAM" id="SSF52172">
    <property type="entry name" value="CheY-like"/>
    <property type="match status" value="1"/>
</dbReference>
<keyword evidence="1 3" id="KW-0597">Phosphoprotein</keyword>
<dbReference type="Proteomes" id="UP000184315">
    <property type="component" value="Unassembled WGS sequence"/>
</dbReference>
<evidence type="ECO:0000256" key="3">
    <source>
        <dbReference type="PROSITE-ProRule" id="PRU00169"/>
    </source>
</evidence>
<evidence type="ECO:0000259" key="4">
    <source>
        <dbReference type="PROSITE" id="PS50110"/>
    </source>
</evidence>
<proteinExistence type="predicted"/>
<evidence type="ECO:0000313" key="5">
    <source>
        <dbReference type="EMBL" id="CUR32025.1"/>
    </source>
</evidence>